<name>A0A2U8GZ45_9RHOO</name>
<dbReference type="Proteomes" id="UP000244902">
    <property type="component" value="Chromosome"/>
</dbReference>
<dbReference type="RefSeq" id="WP_108971549.1">
    <property type="nucleotide sequence ID" value="NZ_CP022188.1"/>
</dbReference>
<accession>A0A2U8GZ45</accession>
<protein>
    <submittedName>
        <fullName evidence="1">Uncharacterized protein</fullName>
    </submittedName>
</protein>
<dbReference type="EMBL" id="CP022188">
    <property type="protein sequence ID" value="AWI78590.1"/>
    <property type="molecule type" value="Genomic_DNA"/>
</dbReference>
<dbReference type="AlphaFoldDB" id="A0A2U8GZ45"/>
<reference evidence="1 2" key="1">
    <citation type="submission" date="2017-06" db="EMBL/GenBank/DDBJ databases">
        <title>Azoarcus sp. TSNA42 complete genome sequence.</title>
        <authorList>
            <person name="Woo J.-H."/>
            <person name="Kim H.-S."/>
        </authorList>
    </citation>
    <scope>NUCLEOTIDE SEQUENCE [LARGE SCALE GENOMIC DNA]</scope>
    <source>
        <strain evidence="1 2">TSNA42</strain>
    </source>
</reference>
<proteinExistence type="predicted"/>
<evidence type="ECO:0000313" key="2">
    <source>
        <dbReference type="Proteomes" id="UP000244902"/>
    </source>
</evidence>
<sequence length="84" mass="8954">MDEKTPQHRMDLPAEQAAKLVNRVDIERGKDGTPTGEEFAVEVMPAEVLSNTVRGDVITVITTDGQKLVGKAPKGKPAKAQGGE</sequence>
<organism evidence="1 2">
    <name type="scientific">Parazoarcus communis</name>
    <dbReference type="NCBI Taxonomy" id="41977"/>
    <lineage>
        <taxon>Bacteria</taxon>
        <taxon>Pseudomonadati</taxon>
        <taxon>Pseudomonadota</taxon>
        <taxon>Betaproteobacteria</taxon>
        <taxon>Rhodocyclales</taxon>
        <taxon>Zoogloeaceae</taxon>
        <taxon>Parazoarcus</taxon>
    </lineage>
</organism>
<evidence type="ECO:0000313" key="1">
    <source>
        <dbReference type="EMBL" id="AWI78590.1"/>
    </source>
</evidence>
<gene>
    <name evidence="1" type="ORF">CEW87_03970</name>
</gene>